<evidence type="ECO:0000256" key="1">
    <source>
        <dbReference type="ARBA" id="ARBA00004437"/>
    </source>
</evidence>
<feature type="domain" description="Ubiquitin-like protease family profile" evidence="17">
    <location>
        <begin position="576"/>
        <end position="803"/>
    </location>
</feature>
<evidence type="ECO:0000313" key="19">
    <source>
        <dbReference type="Proteomes" id="UP001311232"/>
    </source>
</evidence>
<dbReference type="InterPro" id="IPR036364">
    <property type="entry name" value="SEA_dom_sf"/>
</dbReference>
<keyword evidence="10" id="KW-0677">Repeat</keyword>
<dbReference type="EMBL" id="JAHHUM010002427">
    <property type="protein sequence ID" value="KAK5603601.1"/>
    <property type="molecule type" value="Genomic_DNA"/>
</dbReference>
<feature type="compositionally biased region" description="Basic and acidic residues" evidence="14">
    <location>
        <begin position="3616"/>
        <end position="3633"/>
    </location>
</feature>
<keyword evidence="15" id="KW-0472">Membrane</keyword>
<evidence type="ECO:0000256" key="2">
    <source>
        <dbReference type="ARBA" id="ARBA00004504"/>
    </source>
</evidence>
<feature type="region of interest" description="Disordered" evidence="14">
    <location>
        <begin position="100"/>
        <end position="169"/>
    </location>
</feature>
<gene>
    <name evidence="18" type="ORF">CRENBAI_004014</name>
</gene>
<feature type="compositionally biased region" description="Basic and acidic residues" evidence="14">
    <location>
        <begin position="1838"/>
        <end position="1853"/>
    </location>
</feature>
<feature type="compositionally biased region" description="Basic and acidic residues" evidence="14">
    <location>
        <begin position="2016"/>
        <end position="2033"/>
    </location>
</feature>
<keyword evidence="6" id="KW-0272">Extracellular matrix</keyword>
<feature type="compositionally biased region" description="Polar residues" evidence="14">
    <location>
        <begin position="323"/>
        <end position="332"/>
    </location>
</feature>
<feature type="region of interest" description="Disordered" evidence="14">
    <location>
        <begin position="28"/>
        <end position="68"/>
    </location>
</feature>
<evidence type="ECO:0000256" key="9">
    <source>
        <dbReference type="ARBA" id="ARBA00022729"/>
    </source>
</evidence>
<dbReference type="GO" id="GO:0001750">
    <property type="term" value="C:photoreceptor outer segment"/>
    <property type="evidence" value="ECO:0007669"/>
    <property type="project" value="UniProtKB-SubCell"/>
</dbReference>
<evidence type="ECO:0000313" key="18">
    <source>
        <dbReference type="EMBL" id="KAK5603601.1"/>
    </source>
</evidence>
<dbReference type="PANTHER" id="PTHR12199:SF4">
    <property type="entry name" value="INTERPHOTORECEPTOR MATRIX PROTEOGLYCAN 2"/>
    <property type="match status" value="1"/>
</dbReference>
<feature type="compositionally biased region" description="Polar residues" evidence="14">
    <location>
        <begin position="100"/>
        <end position="109"/>
    </location>
</feature>
<feature type="region of interest" description="Disordered" evidence="14">
    <location>
        <begin position="3229"/>
        <end position="3255"/>
    </location>
</feature>
<feature type="compositionally biased region" description="Basic and acidic residues" evidence="14">
    <location>
        <begin position="2201"/>
        <end position="2219"/>
    </location>
</feature>
<feature type="compositionally biased region" description="Polar residues" evidence="14">
    <location>
        <begin position="3640"/>
        <end position="3652"/>
    </location>
</feature>
<dbReference type="GO" id="GO:0008201">
    <property type="term" value="F:heparin binding"/>
    <property type="evidence" value="ECO:0007669"/>
    <property type="project" value="UniProtKB-KW"/>
</dbReference>
<feature type="compositionally biased region" description="Basic and acidic residues" evidence="14">
    <location>
        <begin position="3564"/>
        <end position="3579"/>
    </location>
</feature>
<evidence type="ECO:0008006" key="20">
    <source>
        <dbReference type="Google" id="ProtNLM"/>
    </source>
</evidence>
<feature type="compositionally biased region" description="Low complexity" evidence="14">
    <location>
        <begin position="210"/>
        <end position="240"/>
    </location>
</feature>
<feature type="compositionally biased region" description="Basic and acidic residues" evidence="14">
    <location>
        <begin position="2063"/>
        <end position="2074"/>
    </location>
</feature>
<dbReference type="PROSITE" id="PS50024">
    <property type="entry name" value="SEA"/>
    <property type="match status" value="1"/>
</dbReference>
<keyword evidence="12" id="KW-0325">Glycoprotein</keyword>
<sequence>MEFGASVSWFSLRCRMALPFKIPKKKQSEASDSAHIHLQSPLSRLHGSASQGLESPSRRGGSDRMHAGNAFGSFTAGLRAPCRQPFRSYVQTLLGLDSSDTGGASSANHRSPGSWSSQSQQGQRGEGLSNGWRPKRASDRLLQPQQTSDPWSPPQKKKSADCSGPSSLNKTISVESVDCLAELRAEEHAGRLSSSALRRKADAATNGMKKNSSSSGLEKTSESNRPSSSSPMKTSLSPKKTPSRRQRLDLKEDVMETQRDRWRQFRTRKTRPAVLHRRLKKPRLAPSEPIVLSSEEEQDEEDGDEGQKTSQSSSRPDGAGHSGKSQVSQQLGSPPPSFLQLEFCSLHCGLMEAGANGSMTVRYRRFSESDPVNFPVPDPFMKFVSLFLQITENGIMLPVRGTEDTEVTVVASQLRGYGVWDGGVAQGGTLLAGWEGPAPSLLFLWVSEAQANLLQRELSPIQKASGAANAPSCSFLLLVLKEQLQELQTALLASILDMEEYKQRRSSSSPIDWSYGLLLAHSCAPPMDQHLLRLLGPSAKPARLSGAQRNLLVCSCCPPGEPRLLQYPLVPCKGRITVTEEDLACLDTGEFLNDVIIDFYLKYLLLEGVSGAVAQRSHVFSSFFYKQLSRRRAAGESDTPSVPDRHTRHQRVKTWTRHVDIFTKDFLFVPVNQEAHWFLVVVCFPGLEDVRIEEFPGGAGESERAAGKLDLGSQQPPQCTLQGCQRSTVTKRPCILVMDSLKLSYHDNICRLIRDYLQVEWEVRRKTPRLFTTDSMRSCSCRVPQQDNSSDCGLYLLQYAENFLQNPVVHFDLPLRLESWFPRQRVRQKREEIRSLIMRLHRTQLNKENRHAEFCHESRRRYKQVEVRSSRNLFKEKMAGKSVVLWTLWVVLLSGLLCTETDSSRDLAADLERTAGSLDSDQLSFRKHSVLIRRKRNVLFPSGVKLCSQETLDQALNNHLNFFHLRVCQETVWEAFKIFWDELPDRDEYQAWVHRCIDGSVSIKDIGTFFSQSEEHKSLIRSRVALAAAVNRSEPSAQTQQPVVSTLPGDDSVVIGSDAIAVHQEGLPPGFEVTSWTPPLSGTEASLKEGGVASLSENPVDLTSAADTTPEDSNYIQETLGSNTSQSPAEELRNSNVLNAGVTSEDIAEMTTDLFHSVTHQHVDLMDQEIGTGSGRAKEEDLDLQTLTEDLNSMQVVIPEEEEPPTEGVTQEVLTEAGVVIRPTATMSPAAETFTLMEAGFDLEDMPGTTAAGFLRPNLEEILDNSLDAVASVTLTDTWAEEPAEAAQESTGETGVYDPEMDIPAQVDDPSEAAVDISQDETNVSTETTPTVFLMVEPEDEMEMNINEIPEQESNSDVSSQTSILTATSKMIAEIRETTEMTIKPFLTGEEEKGEDAIRQISTIWTMTTEEPTKQSDVLVPTAKPEEMMEVEVKHEDVLVITEDKKVEEGTEVSAEKEIVQTEETIKPDKTTEAEAHEKKTEDSAEEEVEPLEKKSTEDDAIIRATGGSVEHGYTPKTPTEPKEQNGHEIIEEPDPTEQTPHEPEPVGEAILIEEMNPTLDMTQEAEPTTKPPLETESTTKPPLETEPTTKPPLETEPATKLPLETEPTTKPSLETEPTTKPPLGTEPTTKPPLETESTTKPPLETEPTTKPPLETEPAIKASLETESAIKASLETEPTTKPPLETEPAIKASLETESAIKASLETEPTTKPPLETEPATKLPLETEPTTKPSLETEPTTKPPLGTEPTTKPLLGTEPTTKPPLETEPTTKPPLETEPATKLPLETEPATKPPLETEPTTKPPLETEPATKPPLKTEPTTKPSLETEPATKPPLETEPAEKSATPEKTDETKSPEPTGPPAPVSEFTIEPSQETYPIINQGREEDSTKAAEEEGIEVKPGHVREPPQEPESTEKPVQEPEQMKEPAQETIKTTEETIKDERPQPTRDPPPTDSSTETANEAQATREPAQEAEAVGDQLGAFEEPTPRPSPTERPAQKTELFKESTPGTQLTMKPAHTTEHIEPTREPGLKTEPTEEPLLQTKLKEEVTETPETTEQMALVPEPRTESTDIKDGYEEALVEPQPTRDSEKEPKLTGEPTKELEPPMEAGHKEEPTREPSQEREPGKDPKLHEEPSPEVETPRESETETIAEPTRQPEPRESVDELPGKREPTEGPTEPYLRTNKDKIDVLPTSSDTMQEAGELFKDREDRTSETPDEVKKGGTTTDVPVELLVPQNPVTVEGSEDTEELLPVTQVEGTIGQDVAARSPHGSAVDVPPETIKETTSHVVEPAITVTEYTPEVENPSETPLEAVTKFPPGTISEAGSLKTEEPPTEEKVWLRKNGTVAVLPPAADGDKIMTEPPPEVEPGETPVVEGASPGTSTVGPSEEATKGSTSKYLGETNNGNFRDLAARPYEEGNFLGNSGFVEEDDKENLIGNEIFETLLRPPRPLKDHVVEMRIKLKGETYNDALRDPSSFEYQQLARQFKRKGAAIRAAEAAAGNIQYTSGDSPRAGGKSRTARKAERSVGVFPLHWEVFGPRSMLVTRETSLWFDVLSRHDETNILVVLEKKENGPPSWAPEHVEDAFERLPGFKNINIIEFRPQKDLQRFPLLMGFGNQISGSKKDAPMEYSLEVPSPTCRISQWLLSGISRSAATCSCRRITVKLYEKLSALAAPSNRLQSSQTIHEVTRGLVVQVHYAIILEVEVESGGIPNDTLDFITLQNNLVERSFLGAAEKPTVIYTITDFRNFITEALHKENFLTNSSLEVLEHAGNVLPSVKPTSKPADVNDNMDNILAAEKPPDAPLHEADTGNAFLKKEVFLFNTMEQLKGPQSEVVSENDVFLFDESTTPSQTAKVQEKTVDLEPLAKNNGGNIEDEGFLLTISANAVDDHQVEDQTVGPEGPAVSIPPTVKAPTPSEATFDHGSGSGFSGDAQESYAWSWETTETSHVNHDRGVNSQEVLPPPDLEMDTDDEIAAVEPPTTEIAGLFEKVEESQDTAVSQATTPASEQSSTITEKPSLDKVLETPLSTVPQDLTAGQVLLPSTQETVTVDLSVQTVEASGFHEGYSLIEPQTFAVPVTASSEPRSWTPADSGIRRQESTESVEETSDRESEVLVVRVVSESTKEMRNEEVVVPGAPPTVDLLSFVEVQAVTVSEFSFETATGKPEQVEVLAEKLDPPLPETRAPNKIEILEEQHLDTPYSTTAAPSAESPDHDLVLDQVIVVTTSTASPVPTLPAASELSVEHSPEKDSPFTRVSDTVPEDEDLFHHLTHDEFTDVSTSSPSLDISQSTSAVVEMKTEKALTYSGEGSSGASAPDQHLGTTPGEVSGGRAEPSGEDARPPIMRPEPFEGIVKPLDKDVQIFKHEVEPSGVEAKLEVFEVEIEGPKHKAEPLEGDVKTYGVERKVESPEVDIETLRVKVEAPGGEKQTPYEDLESLTLLEQPLGNGEESSKRDAEFPKEERQHFSVEVQPSEQELETSRPEEESLKGEVEPSGVQEEPFGGEVESLGELEPPEVKKEPSGGDVEPFDETVESSGKNMEPSTEEVEPSEEIVEPSKVKVEPSGGEVEPFREEKITSDKDIESLGKGTEPSLVHAESSDGNLELPGEVQMTSSGGQGEHSGIEVEPSHGKIETELSRGEAVSSILPTPSSSQPKVNASSSMVELQPFEYDFSDMPSIDVSIDLFQYGTGEADGESSGFSSEARGSDLEAFPLPARPGRALTVFFSLRVTNMAFSMNLFNKSSSEYKALEQRFIQLLVPYLQSNLNNFQNLEILNFRNGSIVVNSRMRFGKPVPQEVTNIIYMILEDFANTAYQTMNLAIDKYSLDVESGDRADPCKFQACNEFSKCMVNHWSGEAECVCDAGYLSIDGLPCQSICDVQHNFCLNDGKCDIIPGKGAICRCRVGENWWYRGEHCEEYVSEPLVVGIAIASVAGFLLVAGGIIFFLARTLREQYDGEDTEDPLRRHESVPTLERATKFNPMFESDPVTAQYYRRYDDSLPQYHQCCDSTLPQYRSKDLNSEEIQNICQSTTLTKEEIQERLRIIELCSRDQRFADFVRQTQV</sequence>
<dbReference type="GO" id="GO:0006508">
    <property type="term" value="P:proteolysis"/>
    <property type="evidence" value="ECO:0007669"/>
    <property type="project" value="UniProtKB-KW"/>
</dbReference>
<evidence type="ECO:0000256" key="10">
    <source>
        <dbReference type="ARBA" id="ARBA00022737"/>
    </source>
</evidence>
<feature type="compositionally biased region" description="Low complexity" evidence="14">
    <location>
        <begin position="1567"/>
        <end position="1657"/>
    </location>
</feature>
<feature type="compositionally biased region" description="Basic and acidic residues" evidence="14">
    <location>
        <begin position="3446"/>
        <end position="3462"/>
    </location>
</feature>
<feature type="compositionally biased region" description="Basic and acidic residues" evidence="14">
    <location>
        <begin position="1447"/>
        <end position="1483"/>
    </location>
</feature>
<keyword evidence="19" id="KW-1185">Reference proteome</keyword>
<feature type="compositionally biased region" description="Low complexity" evidence="14">
    <location>
        <begin position="1675"/>
        <end position="1687"/>
    </location>
</feature>
<evidence type="ECO:0000256" key="15">
    <source>
        <dbReference type="SAM" id="Phobius"/>
    </source>
</evidence>
<feature type="compositionally biased region" description="Basic residues" evidence="14">
    <location>
        <begin position="264"/>
        <end position="283"/>
    </location>
</feature>
<dbReference type="InterPro" id="IPR000082">
    <property type="entry name" value="SEA_dom"/>
</dbReference>
<evidence type="ECO:0000256" key="5">
    <source>
        <dbReference type="ARBA" id="ARBA00022525"/>
    </source>
</evidence>
<keyword evidence="15" id="KW-0812">Transmembrane</keyword>
<feature type="transmembrane region" description="Helical" evidence="15">
    <location>
        <begin position="3917"/>
        <end position="3941"/>
    </location>
</feature>
<feature type="region of interest" description="Disordered" evidence="14">
    <location>
        <begin position="2259"/>
        <end position="2285"/>
    </location>
</feature>
<keyword evidence="9" id="KW-0732">Signal</keyword>
<dbReference type="InterPro" id="IPR038765">
    <property type="entry name" value="Papain-like_cys_pep_sf"/>
</dbReference>
<evidence type="ECO:0000256" key="7">
    <source>
        <dbReference type="ARBA" id="ARBA00022670"/>
    </source>
</evidence>
<feature type="compositionally biased region" description="Acidic residues" evidence="14">
    <location>
        <begin position="3538"/>
        <end position="3549"/>
    </location>
</feature>
<dbReference type="GO" id="GO:0008234">
    <property type="term" value="F:cysteine-type peptidase activity"/>
    <property type="evidence" value="ECO:0007669"/>
    <property type="project" value="InterPro"/>
</dbReference>
<feature type="compositionally biased region" description="Polar residues" evidence="14">
    <location>
        <begin position="2994"/>
        <end position="3013"/>
    </location>
</feature>
<dbReference type="Gene3D" id="3.30.70.960">
    <property type="entry name" value="SEA domain"/>
    <property type="match status" value="1"/>
</dbReference>
<feature type="region of interest" description="Disordered" evidence="14">
    <location>
        <begin position="2943"/>
        <end position="2963"/>
    </location>
</feature>
<keyword evidence="13" id="KW-0966">Cell projection</keyword>
<dbReference type="Pfam" id="PF02902">
    <property type="entry name" value="Peptidase_C48"/>
    <property type="match status" value="1"/>
</dbReference>
<evidence type="ECO:0000256" key="4">
    <source>
        <dbReference type="ARBA" id="ARBA00005234"/>
    </source>
</evidence>
<feature type="compositionally biased region" description="Basic and acidic residues" evidence="14">
    <location>
        <begin position="1491"/>
        <end position="1502"/>
    </location>
</feature>
<comment type="caution">
    <text evidence="18">The sequence shown here is derived from an EMBL/GenBank/DDBJ whole genome shotgun (WGS) entry which is preliminary data.</text>
</comment>
<keyword evidence="15" id="KW-1133">Transmembrane helix</keyword>
<evidence type="ECO:0000256" key="11">
    <source>
        <dbReference type="ARBA" id="ARBA00022801"/>
    </source>
</evidence>
<dbReference type="SUPFAM" id="SSF54001">
    <property type="entry name" value="Cysteine proteinases"/>
    <property type="match status" value="1"/>
</dbReference>
<dbReference type="Gene3D" id="3.30.310.130">
    <property type="entry name" value="Ubiquitin-related"/>
    <property type="match status" value="1"/>
</dbReference>
<feature type="compositionally biased region" description="Basic and acidic residues" evidence="14">
    <location>
        <begin position="1881"/>
        <end position="1944"/>
    </location>
</feature>
<feature type="region of interest" description="Disordered" evidence="14">
    <location>
        <begin position="1447"/>
        <end position="2246"/>
    </location>
</feature>
<dbReference type="GO" id="GO:0005540">
    <property type="term" value="F:hyaluronic acid binding"/>
    <property type="evidence" value="ECO:0007669"/>
    <property type="project" value="TreeGrafter"/>
</dbReference>
<feature type="compositionally biased region" description="Basic and acidic residues" evidence="14">
    <location>
        <begin position="56"/>
        <end position="66"/>
    </location>
</feature>
<feature type="region of interest" description="Disordered" evidence="14">
    <location>
        <begin position="3441"/>
        <end position="3652"/>
    </location>
</feature>
<feature type="compositionally biased region" description="Polar residues" evidence="14">
    <location>
        <begin position="1105"/>
        <end position="1114"/>
    </location>
</feature>
<feature type="compositionally biased region" description="Basic and acidic residues" evidence="14">
    <location>
        <begin position="2153"/>
        <end position="2171"/>
    </location>
</feature>
<feature type="compositionally biased region" description="Basic and acidic residues" evidence="14">
    <location>
        <begin position="2083"/>
        <end position="2144"/>
    </location>
</feature>
<organism evidence="18 19">
    <name type="scientific">Crenichthys baileyi</name>
    <name type="common">White River springfish</name>
    <dbReference type="NCBI Taxonomy" id="28760"/>
    <lineage>
        <taxon>Eukaryota</taxon>
        <taxon>Metazoa</taxon>
        <taxon>Chordata</taxon>
        <taxon>Craniata</taxon>
        <taxon>Vertebrata</taxon>
        <taxon>Euteleostomi</taxon>
        <taxon>Actinopterygii</taxon>
        <taxon>Neopterygii</taxon>
        <taxon>Teleostei</taxon>
        <taxon>Neoteleostei</taxon>
        <taxon>Acanthomorphata</taxon>
        <taxon>Ovalentaria</taxon>
        <taxon>Atherinomorphae</taxon>
        <taxon>Cyprinodontiformes</taxon>
        <taxon>Goodeidae</taxon>
        <taxon>Crenichthys</taxon>
    </lineage>
</organism>
<feature type="region of interest" description="Disordered" evidence="14">
    <location>
        <begin position="3300"/>
        <end position="3343"/>
    </location>
</feature>
<dbReference type="Gene3D" id="1.10.418.20">
    <property type="match status" value="1"/>
</dbReference>
<feature type="region of interest" description="Disordered" evidence="14">
    <location>
        <begin position="2297"/>
        <end position="2334"/>
    </location>
</feature>
<evidence type="ECO:0000259" key="16">
    <source>
        <dbReference type="PROSITE" id="PS50024"/>
    </source>
</evidence>
<reference evidence="18 19" key="1">
    <citation type="submission" date="2021-06" db="EMBL/GenBank/DDBJ databases">
        <authorList>
            <person name="Palmer J.M."/>
        </authorList>
    </citation>
    <scope>NUCLEOTIDE SEQUENCE [LARGE SCALE GENOMIC DNA]</scope>
    <source>
        <strain evidence="18 19">MEX-2019</strain>
        <tissue evidence="18">Muscle</tissue>
    </source>
</reference>
<feature type="compositionally biased region" description="Acidic residues" evidence="14">
    <location>
        <begin position="294"/>
        <end position="304"/>
    </location>
</feature>
<dbReference type="Pfam" id="PF01390">
    <property type="entry name" value="SEA"/>
    <property type="match status" value="1"/>
</dbReference>
<feature type="compositionally biased region" description="Basic and acidic residues" evidence="14">
    <location>
        <begin position="3239"/>
        <end position="3249"/>
    </location>
</feature>
<feature type="region of interest" description="Disordered" evidence="14">
    <location>
        <begin position="1079"/>
        <end position="1114"/>
    </location>
</feature>
<keyword evidence="7" id="KW-0645">Protease</keyword>
<dbReference type="GO" id="GO:0007601">
    <property type="term" value="P:visual perception"/>
    <property type="evidence" value="ECO:0007669"/>
    <property type="project" value="InterPro"/>
</dbReference>
<comment type="similarity">
    <text evidence="4">Belongs to the peptidase C48 family.</text>
</comment>
<comment type="subcellular location">
    <subcellularLocation>
        <location evidence="2">Cell projection</location>
        <location evidence="2">Cilium</location>
        <location evidence="2">Photoreceptor outer segment</location>
    </subcellularLocation>
    <subcellularLocation>
        <location evidence="1">Photoreceptor inner segment</location>
    </subcellularLocation>
    <subcellularLocation>
        <location evidence="3">Secreted</location>
        <location evidence="3">Extracellular space</location>
        <location evidence="3">Extracellular matrix</location>
        <location evidence="3">Interphotoreceptor matrix</location>
    </subcellularLocation>
</comment>
<feature type="compositionally biased region" description="Basic and acidic residues" evidence="14">
    <location>
        <begin position="246"/>
        <end position="263"/>
    </location>
</feature>
<protein>
    <recommendedName>
        <fullName evidence="20">Sentrin-specific protease 7</fullName>
    </recommendedName>
</protein>
<dbReference type="GO" id="GO:0033165">
    <property type="term" value="C:interphotoreceptor matrix"/>
    <property type="evidence" value="ECO:0007669"/>
    <property type="project" value="UniProtKB-SubCell"/>
</dbReference>
<proteinExistence type="inferred from homology"/>
<dbReference type="PANTHER" id="PTHR12199">
    <property type="entry name" value="INTERPHOTORECEPTOR MATRIX PROTEOGLYCAN"/>
    <property type="match status" value="1"/>
</dbReference>
<dbReference type="InterPro" id="IPR003653">
    <property type="entry name" value="Peptidase_C48_C"/>
</dbReference>
<dbReference type="Proteomes" id="UP001311232">
    <property type="component" value="Unassembled WGS sequence"/>
</dbReference>
<dbReference type="PROSITE" id="PS50600">
    <property type="entry name" value="ULP_PROTEASE"/>
    <property type="match status" value="1"/>
</dbReference>
<dbReference type="InterPro" id="IPR039861">
    <property type="entry name" value="IMPG"/>
</dbReference>
<dbReference type="SUPFAM" id="SSF82671">
    <property type="entry name" value="SEA domain"/>
    <property type="match status" value="1"/>
</dbReference>
<feature type="region of interest" description="Disordered" evidence="14">
    <location>
        <begin position="2893"/>
        <end position="2929"/>
    </location>
</feature>
<dbReference type="SMART" id="SM00200">
    <property type="entry name" value="SEA"/>
    <property type="match status" value="1"/>
</dbReference>
<feature type="compositionally biased region" description="Basic and acidic residues" evidence="14">
    <location>
        <begin position="1520"/>
        <end position="1531"/>
    </location>
</feature>
<accession>A0AAV9R1G2</accession>
<evidence type="ECO:0000256" key="6">
    <source>
        <dbReference type="ARBA" id="ARBA00022530"/>
    </source>
</evidence>
<feature type="compositionally biased region" description="Low complexity" evidence="14">
    <location>
        <begin position="111"/>
        <end position="129"/>
    </location>
</feature>
<feature type="region of interest" description="Disordered" evidence="14">
    <location>
        <begin position="2991"/>
        <end position="3014"/>
    </location>
</feature>
<feature type="compositionally biased region" description="Low complexity" evidence="14">
    <location>
        <begin position="1705"/>
        <end position="1822"/>
    </location>
</feature>
<evidence type="ECO:0000259" key="17">
    <source>
        <dbReference type="PROSITE" id="PS50600"/>
    </source>
</evidence>
<feature type="region of interest" description="Disordered" evidence="14">
    <location>
        <begin position="3078"/>
        <end position="3106"/>
    </location>
</feature>
<feature type="domain" description="SEA" evidence="16">
    <location>
        <begin position="3714"/>
        <end position="3827"/>
    </location>
</feature>
<feature type="region of interest" description="Disordered" evidence="14">
    <location>
        <begin position="2347"/>
        <end position="2401"/>
    </location>
</feature>
<feature type="compositionally biased region" description="Polar residues" evidence="14">
    <location>
        <begin position="2390"/>
        <end position="2401"/>
    </location>
</feature>
<dbReference type="FunFam" id="1.10.418.20:FF:000001">
    <property type="entry name" value="sentrin-specific protease 6 isoform X1"/>
    <property type="match status" value="1"/>
</dbReference>
<dbReference type="GO" id="GO:0001917">
    <property type="term" value="C:photoreceptor inner segment"/>
    <property type="evidence" value="ECO:0007669"/>
    <property type="project" value="UniProtKB-SubCell"/>
</dbReference>
<evidence type="ECO:0000256" key="13">
    <source>
        <dbReference type="ARBA" id="ARBA00023273"/>
    </source>
</evidence>
<evidence type="ECO:0000256" key="8">
    <source>
        <dbReference type="ARBA" id="ARBA00022674"/>
    </source>
</evidence>
<name>A0AAV9R1G2_9TELE</name>
<evidence type="ECO:0000256" key="3">
    <source>
        <dbReference type="ARBA" id="ARBA00004593"/>
    </source>
</evidence>
<feature type="region of interest" description="Disordered" evidence="14">
    <location>
        <begin position="188"/>
        <end position="334"/>
    </location>
</feature>
<keyword evidence="5" id="KW-0964">Secreted</keyword>
<evidence type="ECO:0000256" key="14">
    <source>
        <dbReference type="SAM" id="MobiDB-lite"/>
    </source>
</evidence>
<evidence type="ECO:0000256" key="12">
    <source>
        <dbReference type="ARBA" id="ARBA00023180"/>
    </source>
</evidence>
<keyword evidence="11" id="KW-0378">Hydrolase</keyword>
<dbReference type="FunFam" id="1.10.418.20:FF:000004">
    <property type="entry name" value="sentrin-specific protease 7 isoform X1"/>
    <property type="match status" value="1"/>
</dbReference>
<keyword evidence="8" id="KW-0358">Heparin-binding</keyword>
<feature type="compositionally biased region" description="Basic and acidic residues" evidence="14">
    <location>
        <begin position="3474"/>
        <end position="3487"/>
    </location>
</feature>